<dbReference type="Proteomes" id="UP000275772">
    <property type="component" value="Unassembled WGS sequence"/>
</dbReference>
<dbReference type="EMBL" id="UNSH01000011">
    <property type="protein sequence ID" value="SZF00486.1"/>
    <property type="molecule type" value="Genomic_DNA"/>
</dbReference>
<dbReference type="InterPro" id="IPR040442">
    <property type="entry name" value="Pyrv_kinase-like_dom_sf"/>
</dbReference>
<dbReference type="AlphaFoldDB" id="A0A383UKW4"/>
<dbReference type="InterPro" id="IPR050251">
    <property type="entry name" value="HpcH-HpaI_aldolase"/>
</dbReference>
<dbReference type="Gene3D" id="3.20.20.60">
    <property type="entry name" value="Phosphoenolpyruvate-binding domains"/>
    <property type="match status" value="1"/>
</dbReference>
<sequence>MQEYRAHSLFQPSDLSKALTMTLDDSGCSTSHIHGVTLSVPHTEMARIVSVLGYDFVMVDASHTAINAETLVQLIRTINFCSEGRTVAVVRVPSARSDLLTYSLDAGAAGIIFPHIDTPEEAAEAVRMTRYAYSGGERSLSPFTLLPGITDLAPGSSHELVADAHVAVICQIESAIAVKNVEAIASVPGIDCLMLGIKDLRVTLGAPSKRMGDMEDPKVGEAVDQLIRAGQKFKKPLMAAAFNGSKGPDQWVGNFSMLLSGLDVTVLSNKLVADLSDVKEFLEHQKVAKNKR</sequence>
<dbReference type="PANTHER" id="PTHR30502:SF8">
    <property type="entry name" value="SYNTHASE, PUTATIVE-RELATED"/>
    <property type="match status" value="1"/>
</dbReference>
<dbReference type="Pfam" id="PF03328">
    <property type="entry name" value="HpcH_HpaI"/>
    <property type="match status" value="1"/>
</dbReference>
<feature type="domain" description="HpcH/HpaI aldolase/citrate lyase" evidence="3">
    <location>
        <begin position="42"/>
        <end position="234"/>
    </location>
</feature>
<dbReference type="GO" id="GO:0005737">
    <property type="term" value="C:cytoplasm"/>
    <property type="evidence" value="ECO:0007669"/>
    <property type="project" value="TreeGrafter"/>
</dbReference>
<dbReference type="GO" id="GO:0046872">
    <property type="term" value="F:metal ion binding"/>
    <property type="evidence" value="ECO:0007669"/>
    <property type="project" value="UniProtKB-KW"/>
</dbReference>
<evidence type="ECO:0000313" key="5">
    <source>
        <dbReference type="Proteomes" id="UP000275772"/>
    </source>
</evidence>
<keyword evidence="1" id="KW-0479">Metal-binding</keyword>
<organism evidence="4 5">
    <name type="scientific">Blumeria hordei</name>
    <name type="common">Barley powdery mildew</name>
    <name type="synonym">Blumeria graminis f. sp. hordei</name>
    <dbReference type="NCBI Taxonomy" id="2867405"/>
    <lineage>
        <taxon>Eukaryota</taxon>
        <taxon>Fungi</taxon>
        <taxon>Dikarya</taxon>
        <taxon>Ascomycota</taxon>
        <taxon>Pezizomycotina</taxon>
        <taxon>Leotiomycetes</taxon>
        <taxon>Erysiphales</taxon>
        <taxon>Erysiphaceae</taxon>
        <taxon>Blumeria</taxon>
    </lineage>
</organism>
<keyword evidence="2" id="KW-0456">Lyase</keyword>
<dbReference type="InterPro" id="IPR005000">
    <property type="entry name" value="Aldolase/citrate-lyase_domain"/>
</dbReference>
<protein>
    <recommendedName>
        <fullName evidence="3">HpcH/HpaI aldolase/citrate lyase domain-containing protein</fullName>
    </recommendedName>
</protein>
<reference evidence="4 5" key="1">
    <citation type="submission" date="2017-11" db="EMBL/GenBank/DDBJ databases">
        <authorList>
            <person name="Kracher B."/>
        </authorList>
    </citation>
    <scope>NUCLEOTIDE SEQUENCE [LARGE SCALE GENOMIC DNA]</scope>
    <source>
        <strain evidence="4 5">RACE1</strain>
    </source>
</reference>
<evidence type="ECO:0000259" key="3">
    <source>
        <dbReference type="Pfam" id="PF03328"/>
    </source>
</evidence>
<dbReference type="PANTHER" id="PTHR30502">
    <property type="entry name" value="2-KETO-3-DEOXY-L-RHAMNONATE ALDOLASE"/>
    <property type="match status" value="1"/>
</dbReference>
<evidence type="ECO:0000256" key="2">
    <source>
        <dbReference type="ARBA" id="ARBA00023239"/>
    </source>
</evidence>
<gene>
    <name evidence="4" type="ORF">BLGHR1_11226</name>
</gene>
<accession>A0A383UKW4</accession>
<dbReference type="SUPFAM" id="SSF51621">
    <property type="entry name" value="Phosphoenolpyruvate/pyruvate domain"/>
    <property type="match status" value="1"/>
</dbReference>
<dbReference type="GO" id="GO:0016832">
    <property type="term" value="F:aldehyde-lyase activity"/>
    <property type="evidence" value="ECO:0007669"/>
    <property type="project" value="TreeGrafter"/>
</dbReference>
<name>A0A383UKW4_BLUHO</name>
<proteinExistence type="predicted"/>
<dbReference type="InterPro" id="IPR015813">
    <property type="entry name" value="Pyrv/PenolPyrv_kinase-like_dom"/>
</dbReference>
<evidence type="ECO:0000256" key="1">
    <source>
        <dbReference type="ARBA" id="ARBA00022723"/>
    </source>
</evidence>
<evidence type="ECO:0000313" key="4">
    <source>
        <dbReference type="EMBL" id="SZF00486.1"/>
    </source>
</evidence>
<dbReference type="VEuPathDB" id="FungiDB:BLGHR1_11226"/>